<evidence type="ECO:0000313" key="2">
    <source>
        <dbReference type="EMBL" id="TCS83546.1"/>
    </source>
</evidence>
<dbReference type="OrthoDB" id="9927305at2"/>
<keyword evidence="1" id="KW-0472">Membrane</keyword>
<evidence type="ECO:0000313" key="3">
    <source>
        <dbReference type="Proteomes" id="UP000295788"/>
    </source>
</evidence>
<reference evidence="2 3" key="1">
    <citation type="submission" date="2019-03" db="EMBL/GenBank/DDBJ databases">
        <title>Genomic Encyclopedia of Type Strains, Phase IV (KMG-IV): sequencing the most valuable type-strain genomes for metagenomic binning, comparative biology and taxonomic classification.</title>
        <authorList>
            <person name="Goeker M."/>
        </authorList>
    </citation>
    <scope>NUCLEOTIDE SEQUENCE [LARGE SCALE GENOMIC DNA]</scope>
    <source>
        <strain evidence="2 3">DSM 23802</strain>
    </source>
</reference>
<name>A0A4R3KJ21_9BACI</name>
<sequence>MIDIGIIIAMAISLTPIISEKLHIHKKMRAWTALVLIVLLNIANTILFGDHAVIDAIRQGIRDGVVAIGIYSTGKNTMEYVANRKNNNSQEK</sequence>
<dbReference type="EMBL" id="SMAB01000004">
    <property type="protein sequence ID" value="TCS83546.1"/>
    <property type="molecule type" value="Genomic_DNA"/>
</dbReference>
<dbReference type="RefSeq" id="WP_132767465.1">
    <property type="nucleotide sequence ID" value="NZ_SMAB01000004.1"/>
</dbReference>
<organism evidence="2 3">
    <name type="scientific">Tepidibacillus fermentans</name>
    <dbReference type="NCBI Taxonomy" id="1281767"/>
    <lineage>
        <taxon>Bacteria</taxon>
        <taxon>Bacillati</taxon>
        <taxon>Bacillota</taxon>
        <taxon>Bacilli</taxon>
        <taxon>Bacillales</taxon>
        <taxon>Bacillaceae</taxon>
        <taxon>Tepidibacillus</taxon>
    </lineage>
</organism>
<evidence type="ECO:0000256" key="1">
    <source>
        <dbReference type="SAM" id="Phobius"/>
    </source>
</evidence>
<keyword evidence="3" id="KW-1185">Reference proteome</keyword>
<proteinExistence type="predicted"/>
<dbReference type="AlphaFoldDB" id="A0A4R3KJ21"/>
<protein>
    <submittedName>
        <fullName evidence="2">Uncharacterized protein</fullName>
    </submittedName>
</protein>
<gene>
    <name evidence="2" type="ORF">EDD72_104100</name>
</gene>
<dbReference type="Proteomes" id="UP000295788">
    <property type="component" value="Unassembled WGS sequence"/>
</dbReference>
<keyword evidence="1" id="KW-1133">Transmembrane helix</keyword>
<comment type="caution">
    <text evidence="2">The sequence shown here is derived from an EMBL/GenBank/DDBJ whole genome shotgun (WGS) entry which is preliminary data.</text>
</comment>
<keyword evidence="1" id="KW-0812">Transmembrane</keyword>
<accession>A0A4R3KJ21</accession>
<feature type="transmembrane region" description="Helical" evidence="1">
    <location>
        <begin position="29"/>
        <end position="49"/>
    </location>
</feature>